<comment type="cofactor">
    <cofactor evidence="11">
        <name>Mg(2+)</name>
        <dbReference type="ChEBI" id="CHEBI:18420"/>
    </cofactor>
    <cofactor evidence="11">
        <name>Mn(2+)</name>
        <dbReference type="ChEBI" id="CHEBI:29035"/>
    </cofactor>
    <text evidence="11">Magnesium. Can also use manganese.</text>
</comment>
<dbReference type="PIRSF" id="PIRSF006268">
    <property type="entry name" value="ApbE"/>
    <property type="match status" value="1"/>
</dbReference>
<evidence type="ECO:0000256" key="7">
    <source>
        <dbReference type="ARBA" id="ARBA00022842"/>
    </source>
</evidence>
<dbReference type="PANTHER" id="PTHR30040:SF2">
    <property type="entry name" value="FAD:PROTEIN FMN TRANSFERASE"/>
    <property type="match status" value="1"/>
</dbReference>
<sequence length="343" mass="37857">MTLVVRALKGVLWVVVGVLGLSTCQKKAPASSYNYLEGDAQGTTFHITYKDSLGRDFSGSIDSLFRVLDRSMSLWDSTSVIRRINNHEPGVLPDAHFLAVFRRSQEISQLTNGAFDATVAPLVRAWGFSFKKQSAPPEPSQVDSLRQQVGYLKARVVAGRVVFDDPRMEVDFNAIAQGYTVDVLADFLIEKGVRHFLVEVGGEVRAQGRNERGEVWRVGIDKPVAGETPGRPLQAVVRLDGRSLATSGNYRKFIERDGKRYSHSIDPQTGYPVTHTLLSVSVLADDCMSADAFATAFLVMGTDRAFALAEQLKLPIACIYENAPGQLTFRASPDFEPWMIEPE</sequence>
<accession>A0A840TNR2</accession>
<dbReference type="GO" id="GO:0016740">
    <property type="term" value="F:transferase activity"/>
    <property type="evidence" value="ECO:0007669"/>
    <property type="project" value="UniProtKB-UniRule"/>
</dbReference>
<evidence type="ECO:0000256" key="2">
    <source>
        <dbReference type="ARBA" id="ARBA00016337"/>
    </source>
</evidence>
<dbReference type="Pfam" id="PF02424">
    <property type="entry name" value="ApbE"/>
    <property type="match status" value="1"/>
</dbReference>
<dbReference type="InterPro" id="IPR024932">
    <property type="entry name" value="ApbE"/>
</dbReference>
<reference evidence="12 13" key="1">
    <citation type="submission" date="2020-08" db="EMBL/GenBank/DDBJ databases">
        <title>Genomic Encyclopedia of Type Strains, Phase IV (KMG-IV): sequencing the most valuable type-strain genomes for metagenomic binning, comparative biology and taxonomic classification.</title>
        <authorList>
            <person name="Goeker M."/>
        </authorList>
    </citation>
    <scope>NUCLEOTIDE SEQUENCE [LARGE SCALE GENOMIC DNA]</scope>
    <source>
        <strain evidence="12 13">DSM 105074</strain>
    </source>
</reference>
<evidence type="ECO:0000256" key="11">
    <source>
        <dbReference type="PIRSR" id="PIRSR006268-2"/>
    </source>
</evidence>
<protein>
    <recommendedName>
        <fullName evidence="2 10">FAD:protein FMN transferase</fullName>
        <ecNumber evidence="1 10">2.7.1.180</ecNumber>
    </recommendedName>
    <alternativeName>
        <fullName evidence="8 10">Flavin transferase</fullName>
    </alternativeName>
</protein>
<evidence type="ECO:0000256" key="8">
    <source>
        <dbReference type="ARBA" id="ARBA00031306"/>
    </source>
</evidence>
<evidence type="ECO:0000256" key="4">
    <source>
        <dbReference type="ARBA" id="ARBA00022679"/>
    </source>
</evidence>
<keyword evidence="4 10" id="KW-0808">Transferase</keyword>
<comment type="caution">
    <text evidence="12">The sequence shown here is derived from an EMBL/GenBank/DDBJ whole genome shotgun (WGS) entry which is preliminary data.</text>
</comment>
<comment type="similarity">
    <text evidence="10">Belongs to the ApbE family.</text>
</comment>
<keyword evidence="5 10" id="KW-0479">Metal-binding</keyword>
<name>A0A840TNR2_9BACT</name>
<evidence type="ECO:0000313" key="12">
    <source>
        <dbReference type="EMBL" id="MBB5285351.1"/>
    </source>
</evidence>
<organism evidence="12 13">
    <name type="scientific">Rhabdobacter roseus</name>
    <dbReference type="NCBI Taxonomy" id="1655419"/>
    <lineage>
        <taxon>Bacteria</taxon>
        <taxon>Pseudomonadati</taxon>
        <taxon>Bacteroidota</taxon>
        <taxon>Cytophagia</taxon>
        <taxon>Cytophagales</taxon>
        <taxon>Cytophagaceae</taxon>
        <taxon>Rhabdobacter</taxon>
    </lineage>
</organism>
<evidence type="ECO:0000256" key="10">
    <source>
        <dbReference type="PIRNR" id="PIRNR006268"/>
    </source>
</evidence>
<evidence type="ECO:0000256" key="6">
    <source>
        <dbReference type="ARBA" id="ARBA00022827"/>
    </source>
</evidence>
<dbReference type="InterPro" id="IPR003374">
    <property type="entry name" value="ApbE-like_sf"/>
</dbReference>
<dbReference type="SUPFAM" id="SSF143631">
    <property type="entry name" value="ApbE-like"/>
    <property type="match status" value="1"/>
</dbReference>
<gene>
    <name evidence="12" type="ORF">HNQ92_003508</name>
</gene>
<keyword evidence="12" id="KW-0449">Lipoprotein</keyword>
<evidence type="ECO:0000256" key="5">
    <source>
        <dbReference type="ARBA" id="ARBA00022723"/>
    </source>
</evidence>
<dbReference type="GO" id="GO:0046872">
    <property type="term" value="F:metal ion binding"/>
    <property type="evidence" value="ECO:0007669"/>
    <property type="project" value="UniProtKB-UniRule"/>
</dbReference>
<keyword evidence="6 10" id="KW-0274">FAD</keyword>
<comment type="catalytic activity">
    <reaction evidence="9 10">
        <text>L-threonyl-[protein] + FAD = FMN-L-threonyl-[protein] + AMP + H(+)</text>
        <dbReference type="Rhea" id="RHEA:36847"/>
        <dbReference type="Rhea" id="RHEA-COMP:11060"/>
        <dbReference type="Rhea" id="RHEA-COMP:11061"/>
        <dbReference type="ChEBI" id="CHEBI:15378"/>
        <dbReference type="ChEBI" id="CHEBI:30013"/>
        <dbReference type="ChEBI" id="CHEBI:57692"/>
        <dbReference type="ChEBI" id="CHEBI:74257"/>
        <dbReference type="ChEBI" id="CHEBI:456215"/>
        <dbReference type="EC" id="2.7.1.180"/>
    </reaction>
</comment>
<evidence type="ECO:0000256" key="1">
    <source>
        <dbReference type="ARBA" id="ARBA00011955"/>
    </source>
</evidence>
<dbReference type="RefSeq" id="WP_184175413.1">
    <property type="nucleotide sequence ID" value="NZ_JACHGF010000005.1"/>
</dbReference>
<evidence type="ECO:0000256" key="9">
    <source>
        <dbReference type="ARBA" id="ARBA00048540"/>
    </source>
</evidence>
<dbReference type="AlphaFoldDB" id="A0A840TNR2"/>
<feature type="binding site" evidence="11">
    <location>
        <position position="174"/>
    </location>
    <ligand>
        <name>Mg(2+)</name>
        <dbReference type="ChEBI" id="CHEBI:18420"/>
    </ligand>
</feature>
<keyword evidence="3 10" id="KW-0285">Flavoprotein</keyword>
<feature type="binding site" evidence="11">
    <location>
        <position position="291"/>
    </location>
    <ligand>
        <name>Mg(2+)</name>
        <dbReference type="ChEBI" id="CHEBI:18420"/>
    </ligand>
</feature>
<evidence type="ECO:0000256" key="3">
    <source>
        <dbReference type="ARBA" id="ARBA00022630"/>
    </source>
</evidence>
<dbReference type="Gene3D" id="3.10.520.10">
    <property type="entry name" value="ApbE-like domains"/>
    <property type="match status" value="1"/>
</dbReference>
<evidence type="ECO:0000313" key="13">
    <source>
        <dbReference type="Proteomes" id="UP000557307"/>
    </source>
</evidence>
<proteinExistence type="inferred from homology"/>
<dbReference type="Proteomes" id="UP000557307">
    <property type="component" value="Unassembled WGS sequence"/>
</dbReference>
<feature type="binding site" evidence="11">
    <location>
        <position position="295"/>
    </location>
    <ligand>
        <name>Mg(2+)</name>
        <dbReference type="ChEBI" id="CHEBI:18420"/>
    </ligand>
</feature>
<dbReference type="PANTHER" id="PTHR30040">
    <property type="entry name" value="THIAMINE BIOSYNTHESIS LIPOPROTEIN APBE"/>
    <property type="match status" value="1"/>
</dbReference>
<keyword evidence="7 10" id="KW-0460">Magnesium</keyword>
<keyword evidence="13" id="KW-1185">Reference proteome</keyword>
<dbReference type="EC" id="2.7.1.180" evidence="1 10"/>
<dbReference type="EMBL" id="JACHGF010000005">
    <property type="protein sequence ID" value="MBB5285351.1"/>
    <property type="molecule type" value="Genomic_DNA"/>
</dbReference>